<protein>
    <recommendedName>
        <fullName evidence="1">Bet v I/Major latex protein domain-containing protein</fullName>
    </recommendedName>
</protein>
<evidence type="ECO:0000313" key="2">
    <source>
        <dbReference type="EnsemblPlants" id="AUR62028960-RA:cds"/>
    </source>
</evidence>
<reference evidence="2" key="2">
    <citation type="submission" date="2021-03" db="UniProtKB">
        <authorList>
            <consortium name="EnsemblPlants"/>
        </authorList>
    </citation>
    <scope>IDENTIFICATION</scope>
</reference>
<organism evidence="2 3">
    <name type="scientific">Chenopodium quinoa</name>
    <name type="common">Quinoa</name>
    <dbReference type="NCBI Taxonomy" id="63459"/>
    <lineage>
        <taxon>Eukaryota</taxon>
        <taxon>Viridiplantae</taxon>
        <taxon>Streptophyta</taxon>
        <taxon>Embryophyta</taxon>
        <taxon>Tracheophyta</taxon>
        <taxon>Spermatophyta</taxon>
        <taxon>Magnoliopsida</taxon>
        <taxon>eudicotyledons</taxon>
        <taxon>Gunneridae</taxon>
        <taxon>Pentapetalae</taxon>
        <taxon>Caryophyllales</taxon>
        <taxon>Chenopodiaceae</taxon>
        <taxon>Chenopodioideae</taxon>
        <taxon>Atripliceae</taxon>
        <taxon>Chenopodium</taxon>
    </lineage>
</organism>
<evidence type="ECO:0000259" key="1">
    <source>
        <dbReference type="Pfam" id="PF00407"/>
    </source>
</evidence>
<proteinExistence type="predicted"/>
<dbReference type="Gene3D" id="3.30.530.20">
    <property type="match status" value="1"/>
</dbReference>
<feature type="domain" description="Bet v I/Major latex protein" evidence="1">
    <location>
        <begin position="43"/>
        <end position="82"/>
    </location>
</feature>
<dbReference type="SUPFAM" id="SSF55961">
    <property type="entry name" value="Bet v1-like"/>
    <property type="match status" value="1"/>
</dbReference>
<dbReference type="Gramene" id="AUR62028960-RA">
    <property type="protein sequence ID" value="AUR62028960-RA:cds"/>
    <property type="gene ID" value="AUR62028960"/>
</dbReference>
<dbReference type="AlphaFoldDB" id="A0A803MG58"/>
<dbReference type="EnsemblPlants" id="AUR62028960-RA">
    <property type="protein sequence ID" value="AUR62028960-RA:cds"/>
    <property type="gene ID" value="AUR62028960"/>
</dbReference>
<dbReference type="InterPro" id="IPR023393">
    <property type="entry name" value="START-like_dom_sf"/>
</dbReference>
<keyword evidence="3" id="KW-1185">Reference proteome</keyword>
<accession>A0A803MG58</accession>
<reference evidence="2" key="1">
    <citation type="journal article" date="2017" name="Nature">
        <title>The genome of Chenopodium quinoa.</title>
        <authorList>
            <person name="Jarvis D.E."/>
            <person name="Ho Y.S."/>
            <person name="Lightfoot D.J."/>
            <person name="Schmoeckel S.M."/>
            <person name="Li B."/>
            <person name="Borm T.J.A."/>
            <person name="Ohyanagi H."/>
            <person name="Mineta K."/>
            <person name="Michell C.T."/>
            <person name="Saber N."/>
            <person name="Kharbatia N.M."/>
            <person name="Rupper R.R."/>
            <person name="Sharp A.R."/>
            <person name="Dally N."/>
            <person name="Boughton B.A."/>
            <person name="Woo Y.H."/>
            <person name="Gao G."/>
            <person name="Schijlen E.G.W.M."/>
            <person name="Guo X."/>
            <person name="Momin A.A."/>
            <person name="Negrao S."/>
            <person name="Al-Babili S."/>
            <person name="Gehring C."/>
            <person name="Roessner U."/>
            <person name="Jung C."/>
            <person name="Murphy K."/>
            <person name="Arold S.T."/>
            <person name="Gojobori T."/>
            <person name="van der Linden C.G."/>
            <person name="van Loo E.N."/>
            <person name="Jellen E.N."/>
            <person name="Maughan P.J."/>
            <person name="Tester M."/>
        </authorList>
    </citation>
    <scope>NUCLEOTIDE SEQUENCE [LARGE SCALE GENOMIC DNA]</scope>
    <source>
        <strain evidence="2">cv. PI 614886</strain>
    </source>
</reference>
<dbReference type="InterPro" id="IPR000916">
    <property type="entry name" value="Bet_v_I/MLP"/>
</dbReference>
<sequence length="94" mass="10808">MITIVSKARIIKQIIMITHRGFEAERVGCFAKQAAYRMWEASCSETSIVRWTLEYEKLHPGAPEPTALLDHMLNAAKDIDDHHHDIKKYTTVDL</sequence>
<name>A0A803MG58_CHEQI</name>
<dbReference type="Proteomes" id="UP000596660">
    <property type="component" value="Unplaced"/>
</dbReference>
<dbReference type="Pfam" id="PF00407">
    <property type="entry name" value="Bet_v_1"/>
    <property type="match status" value="1"/>
</dbReference>
<evidence type="ECO:0000313" key="3">
    <source>
        <dbReference type="Proteomes" id="UP000596660"/>
    </source>
</evidence>
<dbReference type="GO" id="GO:0006952">
    <property type="term" value="P:defense response"/>
    <property type="evidence" value="ECO:0007669"/>
    <property type="project" value="InterPro"/>
</dbReference>